<dbReference type="RefSeq" id="XP_034105427.1">
    <property type="nucleotide sequence ID" value="XM_034249536.2"/>
</dbReference>
<name>A0A6P8YBT7_DROAB</name>
<keyword evidence="2" id="KW-1185">Reference proteome</keyword>
<keyword evidence="1" id="KW-0647">Proteasome</keyword>
<dbReference type="SUPFAM" id="SSF56235">
    <property type="entry name" value="N-terminal nucleophile aminohydrolases (Ntn hydrolases)"/>
    <property type="match status" value="1"/>
</dbReference>
<dbReference type="Gene3D" id="3.60.20.10">
    <property type="entry name" value="Glutamine Phosphoribosylpyrophosphate, subunit 1, domain 1"/>
    <property type="match status" value="1"/>
</dbReference>
<evidence type="ECO:0000256" key="1">
    <source>
        <dbReference type="ARBA" id="ARBA00022942"/>
    </source>
</evidence>
<dbReference type="GeneID" id="117568719"/>
<accession>A0A6P8YBT7</accession>
<dbReference type="InterPro" id="IPR001353">
    <property type="entry name" value="Proteasome_sua/b"/>
</dbReference>
<proteinExistence type="predicted"/>
<reference evidence="3" key="1">
    <citation type="submission" date="2025-08" db="UniProtKB">
        <authorList>
            <consortium name="RefSeq"/>
        </authorList>
    </citation>
    <scope>IDENTIFICATION</scope>
    <source>
        <strain evidence="3">15112-1751.03</strain>
        <tissue evidence="3">Whole Adult</tissue>
    </source>
</reference>
<evidence type="ECO:0000313" key="2">
    <source>
        <dbReference type="Proteomes" id="UP000515160"/>
    </source>
</evidence>
<protein>
    <submittedName>
        <fullName evidence="3">Uncharacterized protein LOC117568719</fullName>
    </submittedName>
</protein>
<gene>
    <name evidence="3" type="primary">LOC117568719</name>
</gene>
<dbReference type="GO" id="GO:0005839">
    <property type="term" value="C:proteasome core complex"/>
    <property type="evidence" value="ECO:0007669"/>
    <property type="project" value="InterPro"/>
</dbReference>
<dbReference type="GO" id="GO:0051603">
    <property type="term" value="P:proteolysis involved in protein catabolic process"/>
    <property type="evidence" value="ECO:0007669"/>
    <property type="project" value="InterPro"/>
</dbReference>
<dbReference type="PANTHER" id="PTHR11599">
    <property type="entry name" value="PROTEASOME SUBUNIT ALPHA/BETA"/>
    <property type="match status" value="1"/>
</dbReference>
<dbReference type="InterPro" id="IPR029055">
    <property type="entry name" value="Ntn_hydrolases_N"/>
</dbReference>
<dbReference type="OrthoDB" id="7868036at2759"/>
<dbReference type="AlphaFoldDB" id="A0A6P8YBT7"/>
<dbReference type="Proteomes" id="UP000515160">
    <property type="component" value="Chromosome 3"/>
</dbReference>
<sequence length="182" mass="19852">MSASKNNQNLNQLASGNDSIMVGILFNDGVIIAITMTSHLIFYLDDRIYCCGRSTGYDHDSLVEVATELEEISSHTVGYKGALVAQALELLTKKYENLQDCELLLAGEDVCGLHLFTVTSDGYTGACFAALGPGADVANDYLANNWKKDMSLQEAESLVRRTIAKSRGYKAKVDLCIVFKSH</sequence>
<dbReference type="CTD" id="37683"/>
<organism evidence="2 3">
    <name type="scientific">Drosophila albomicans</name>
    <name type="common">Fruit fly</name>
    <dbReference type="NCBI Taxonomy" id="7291"/>
    <lineage>
        <taxon>Eukaryota</taxon>
        <taxon>Metazoa</taxon>
        <taxon>Ecdysozoa</taxon>
        <taxon>Arthropoda</taxon>
        <taxon>Hexapoda</taxon>
        <taxon>Insecta</taxon>
        <taxon>Pterygota</taxon>
        <taxon>Neoptera</taxon>
        <taxon>Endopterygota</taxon>
        <taxon>Diptera</taxon>
        <taxon>Brachycera</taxon>
        <taxon>Muscomorpha</taxon>
        <taxon>Ephydroidea</taxon>
        <taxon>Drosophilidae</taxon>
        <taxon>Drosophila</taxon>
    </lineage>
</organism>
<dbReference type="InterPro" id="IPR050115">
    <property type="entry name" value="Proteasome_alpha"/>
</dbReference>
<dbReference type="Pfam" id="PF00227">
    <property type="entry name" value="Proteasome"/>
    <property type="match status" value="1"/>
</dbReference>
<evidence type="ECO:0000313" key="3">
    <source>
        <dbReference type="RefSeq" id="XP_034105427.1"/>
    </source>
</evidence>